<dbReference type="STRING" id="321267.SHM7688_02692"/>
<evidence type="ECO:0008006" key="4">
    <source>
        <dbReference type="Google" id="ProtNLM"/>
    </source>
</evidence>
<reference evidence="2 3" key="1">
    <citation type="submission" date="2015-09" db="EMBL/GenBank/DDBJ databases">
        <authorList>
            <consortium name="Swine Surveillance"/>
        </authorList>
    </citation>
    <scope>NUCLEOTIDE SEQUENCE [LARGE SCALE GENOMIC DNA]</scope>
    <source>
        <strain evidence="2 3">CECT 7688</strain>
    </source>
</reference>
<keyword evidence="1" id="KW-0812">Transmembrane</keyword>
<proteinExistence type="predicted"/>
<organism evidence="2 3">
    <name type="scientific">Shimia marina</name>
    <dbReference type="NCBI Taxonomy" id="321267"/>
    <lineage>
        <taxon>Bacteria</taxon>
        <taxon>Pseudomonadati</taxon>
        <taxon>Pseudomonadota</taxon>
        <taxon>Alphaproteobacteria</taxon>
        <taxon>Rhodobacterales</taxon>
        <taxon>Roseobacteraceae</taxon>
    </lineage>
</organism>
<keyword evidence="1" id="KW-1133">Transmembrane helix</keyword>
<keyword evidence="1" id="KW-0472">Membrane</keyword>
<keyword evidence="3" id="KW-1185">Reference proteome</keyword>
<sequence>MMRRLLQKIRSFHLRDDGTVTVQFVIMFPFYMGLFMSSVELGLMTLRYSYLERSLDMVVRDIRLSTGAPITHDAIVSEVCARAGVIPSCSEKLKLEMVIRDPRNWVDLPAETVCTDSSEEAQPVTVFEGGRENDMMVLRACAKVTTIFPGSWIGSALQRDNNGDYALVVSNAFVQEPR</sequence>
<dbReference type="RefSeq" id="WP_058240414.1">
    <property type="nucleotide sequence ID" value="NZ_CYPW01000027.1"/>
</dbReference>
<feature type="transmembrane region" description="Helical" evidence="1">
    <location>
        <begin position="20"/>
        <end position="43"/>
    </location>
</feature>
<evidence type="ECO:0000313" key="3">
    <source>
        <dbReference type="Proteomes" id="UP000054823"/>
    </source>
</evidence>
<accession>A0A0P1ERU0</accession>
<dbReference type="EMBL" id="CYPW01000027">
    <property type="protein sequence ID" value="CUH53239.1"/>
    <property type="molecule type" value="Genomic_DNA"/>
</dbReference>
<evidence type="ECO:0000313" key="2">
    <source>
        <dbReference type="EMBL" id="CUH53239.1"/>
    </source>
</evidence>
<evidence type="ECO:0000256" key="1">
    <source>
        <dbReference type="SAM" id="Phobius"/>
    </source>
</evidence>
<protein>
    <recommendedName>
        <fullName evidence="4">Flp pilus assembly protein TadG</fullName>
    </recommendedName>
</protein>
<dbReference type="Proteomes" id="UP000054823">
    <property type="component" value="Unassembled WGS sequence"/>
</dbReference>
<dbReference type="AlphaFoldDB" id="A0A0P1ERU0"/>
<name>A0A0P1ERU0_9RHOB</name>
<gene>
    <name evidence="2" type="ORF">SHM7688_02692</name>
</gene>